<evidence type="ECO:0000256" key="4">
    <source>
        <dbReference type="SAM" id="MobiDB-lite"/>
    </source>
</evidence>
<feature type="region of interest" description="Disordered" evidence="4">
    <location>
        <begin position="1"/>
        <end position="25"/>
    </location>
</feature>
<feature type="compositionally biased region" description="Polar residues" evidence="4">
    <location>
        <begin position="188"/>
        <end position="198"/>
    </location>
</feature>
<dbReference type="EMBL" id="KN822033">
    <property type="protein sequence ID" value="KIM63702.1"/>
    <property type="molecule type" value="Genomic_DNA"/>
</dbReference>
<keyword evidence="3" id="KW-0175">Coiled coil</keyword>
<feature type="compositionally biased region" description="Polar residues" evidence="4">
    <location>
        <begin position="7"/>
        <end position="20"/>
    </location>
</feature>
<protein>
    <recommendedName>
        <fullName evidence="5">Ras-GAP domain-containing protein</fullName>
    </recommendedName>
</protein>
<dbReference type="Gene3D" id="3.40.525.10">
    <property type="entry name" value="CRAL-TRIO lipid binding domain"/>
    <property type="match status" value="1"/>
</dbReference>
<dbReference type="SUPFAM" id="SSF48371">
    <property type="entry name" value="ARM repeat"/>
    <property type="match status" value="2"/>
</dbReference>
<dbReference type="SMART" id="SM00323">
    <property type="entry name" value="RasGAP"/>
    <property type="match status" value="1"/>
</dbReference>
<dbReference type="InterPro" id="IPR001936">
    <property type="entry name" value="RasGAP_dom"/>
</dbReference>
<dbReference type="Gene3D" id="2.30.29.30">
    <property type="entry name" value="Pleckstrin-homology domain (PH domain)/Phosphotyrosine-binding domain (PTB)"/>
    <property type="match status" value="1"/>
</dbReference>
<reference evidence="7" key="2">
    <citation type="submission" date="2015-01" db="EMBL/GenBank/DDBJ databases">
        <title>Evolutionary Origins and Diversification of the Mycorrhizal Mutualists.</title>
        <authorList>
            <consortium name="DOE Joint Genome Institute"/>
            <consortium name="Mycorrhizal Genomics Consortium"/>
            <person name="Kohler A."/>
            <person name="Kuo A."/>
            <person name="Nagy L.G."/>
            <person name="Floudas D."/>
            <person name="Copeland A."/>
            <person name="Barry K.W."/>
            <person name="Cichocki N."/>
            <person name="Veneault-Fourrey C."/>
            <person name="LaButti K."/>
            <person name="Lindquist E.A."/>
            <person name="Lipzen A."/>
            <person name="Lundell T."/>
            <person name="Morin E."/>
            <person name="Murat C."/>
            <person name="Riley R."/>
            <person name="Ohm R."/>
            <person name="Sun H."/>
            <person name="Tunlid A."/>
            <person name="Henrissat B."/>
            <person name="Grigoriev I.V."/>
            <person name="Hibbett D.S."/>
            <person name="Martin F."/>
        </authorList>
    </citation>
    <scope>NUCLEOTIDE SEQUENCE [LARGE SCALE GENOMIC DNA]</scope>
    <source>
        <strain evidence="7">Foug A</strain>
    </source>
</reference>
<dbReference type="InterPro" id="IPR039360">
    <property type="entry name" value="Ras_GTPase"/>
</dbReference>
<evidence type="ECO:0000256" key="2">
    <source>
        <dbReference type="ARBA" id="ARBA00022553"/>
    </source>
</evidence>
<dbReference type="InterPro" id="IPR023152">
    <property type="entry name" value="RasGAP_CS"/>
</dbReference>
<accession>A0A0C3AFK7</accession>
<evidence type="ECO:0000256" key="1">
    <source>
        <dbReference type="ARBA" id="ARBA00022468"/>
    </source>
</evidence>
<dbReference type="HOGENOM" id="CLU_000249_0_2_1"/>
<dbReference type="SUPFAM" id="SSF48350">
    <property type="entry name" value="GTPase activation domain, GAP"/>
    <property type="match status" value="1"/>
</dbReference>
<dbReference type="GO" id="GO:0005096">
    <property type="term" value="F:GTPase activator activity"/>
    <property type="evidence" value="ECO:0007669"/>
    <property type="project" value="UniProtKB-KW"/>
</dbReference>
<keyword evidence="1" id="KW-0343">GTPase activation</keyword>
<dbReference type="OrthoDB" id="28245at2759"/>
<name>A0A0C3AFK7_9AGAM</name>
<sequence length="2730" mass="303880">MPPRRPSASTSHVNPTQSTFRGHRSNVSRHVLDINSLPQPPSIAYSAASATPQQKIVQALINRTNNKLPLHSGMALDIVEADPATQSAVEALVELSHDSLDIIAYSLCELLERLAKQIDSDGQMTTEALQSQLFILKILAVSMASRWSFNGGSSSRCSKGGPTSSRTTNSSLYSGGTLHPGKSRHPSSEFSSMAPTYTEPSPLDDNCARYILSVMVLYLRQTAPPESRLMSSSNLAPDASLHDFESVDLPISSPEFEQFTSVSGPPLPFPSSKAEAQQPALKFKHSSTSFQSNGTASSGHWYLTRSFHFEKTHMALVKSTLALNLLISKFAGRIVFQLSALNWPVVFSRIRQKIHDLANSSDDNPDTVDLQLMTHSAVDRTRLTQVLHELSSLLVNMKKEAQAAVAIPLRMALWNWIDLYPQEYNEAVRSRGKLEGAPERVFDLLYVANEPGRERALWPTLTILACLSPDRVSQEYQTRGHSHATQFSPIPKAQSQRKDIRFIEELVRHFTSNTKLTDVAIVCSIDMCRAGFRISPEGEMPLRHIATDIAHEVKTAILCTAKQRPFWESYEEVDVATWAEALVTVFRFLPEEESIPIFASCVEAERSDAVKICAVKACTTLSSEAPRLPWQASLDKLKSVIAPRLRAIFTTSSIHRSEVDGEGNIRRTAIRPKAKRFTSETLPDKDLLLIAILTLWRASPDYYITQFDKAHFDEWLAAAARLWDAEVDTAVKIAAAMAIQQLTDIFFRMSRDDPFHERLEFWMRGLLSVTLVCVSKKLLMSRMETDPQRVWISIASQVIEAYQRKGDGDRTAKVQFSSMRVPAFALAEIAFLVSLTSVNSEVSQLAAQGLRSIAQAERHPDAPTNMGLTEEERSKRNPIYEQLGDPSVVIVGRVREQKRVRKLLRLVAYCSPINVAVWEECFWRWNALSEFVIPNPLAASAAFDEYHLSKPEQSRLLDDKFYQWKNLTLFLATFGGATVQEVHNPSALTAVVPAEYLPDEMRALRDPEELVNAFIEFLTGALMDGNIRVREVAREALGSELSPRLFSKLFRFLDEITRNITDGAGMEYKEEYGLFLDQLISSLKMLVENAQSPSDEVLSTDLGSILHLLAGFISRFNETIANRIRAKFCGLCDSVCERTDTLTLRKDDVSRNIVLDTIMSWFQDPTLLDPDTVQVQYDLNLACLKTCVKLLDRLKLQPIDTIVLHDGDDLGHAISRLFIRYVQLLLGAVEICQPDSLSSDSSSDAPSLLKRSQASQKDSNLRDLVITGLSHLVIANSENGVKHCISFAYDGDIRKRTIFVHVFARVLGKGTKFEPQGNPELQARRNQLRELVKGYDMVLAMVICECCPPGEVDMMISVLMNIFDTRASLMALKTMIDREIAHTTSDADLFRSNSTCTRFLSAFARIHGYNYLRSLIVPLINAMATMPPGRSYDLDPVRVSPDKLEQNQRDVEFVASSFLDIVSASVPTLPPMFREVCAHLAKAVYQVWPESKFAALGAFIFLRFISPAIVAPEIVDVEVPKDDGVIRRGLKVIAKVVQNLANNIFFAKEAHMVVLNDFLKENITNVTRYLSEVNKYSAAAAEEQSSEWLGMTADDTDTIVLHRFLDKHADKIGKELLSYVKPSNEENSATIGAKRAWDQLCSLLVELQEAPEVPRFSQYRSSDHRDFISLMNRCSHRSIESVRDIFVPADAPTNHTATFVLRVCKIDVEALDIELLMYHILKMLTGPEYGHKYYEIILDCTSFTSTSEIPVQWMNTCSQLIPFDIRERFTNVYILNANSLTQRYLRRMYNISAGTILSTGVIVCPSVNELLQHIPQSCLSTLEYPASLESEQGSLFTDVTMRQAHEIRMPVKMEVAVTHIRITSIRAAVISPSLSCKCTEIIPLADISDAYNVSTGLDPHEFIIRLSRQNSTSYFSSQSRDAIVKSIRAAKSQLRDTHSFSTERFPRFSNLSATLLHVGMLNVDSEEEELRSAAYDLLGAICSYLDYDKNPVITSKAGIIPGDISTFVISLSERLASFAPKLTLDFLNVMALGMVKTKVSQRINCLQYMSPWVRNLVLFCTPPNPLYEHSGARLRDCIRTLIDLTISDLEISAMVHKYVWAEIGKLDSSIVNVVLDELIRAAADGGIGSCRCETIARTAAGLASVNVRGKIFVKLRKVLGKTSLKPSKTLPDNIHWNEIATLTRFALVASNHSKQFAYDQLYFPDICHVVTLIAGTGQTLVRKSVYGVIMNFLQSLLLARADDPSGPELRILVDGLMTAEKLQLFGLTRQSPTSGYYNYDPPNDKASIDLHEALTLLLVRIMEVASGSRALLNVWRARWMSLATSTAFQLPAAMQSRAFLVLGTLATSDVDDDLVYQMLVAFKTALGQSTETETVTVVCMLRCICKIVPALVEGSSYLPQLFWLAVALLQSSYPAFYAEAADLLRVTVETLEKHGAFEGDSIPAILLCGRTQLEDTVSQLDRLLCLSFESSFSFSLAAIIFKGVRHSHLKSSAEMVLRSLLAVTVRSSGPATTLCEDALGYFIALIPFATSRDSYIKLLQDCRAEELLQSAAALRENDSRAEELLENAAENDFIPRAPISLNAALLAVTFATTMLTTAQGDDSETEMLYNLLLDIGTVHPNLSFMIYETLQDKIKDAFATSGNAAIIKLASNIFRLSQDHLRVSALRGGSTSTLSTADEGSVTPGLKKRLEDLGMEGLMMNFQFLPPNRGQWSKIAAWISELVLKIVGLG</sequence>
<dbReference type="PANTHER" id="PTHR10194">
    <property type="entry name" value="RAS GTPASE-ACTIVATING PROTEINS"/>
    <property type="match status" value="1"/>
</dbReference>
<reference evidence="6 7" key="1">
    <citation type="submission" date="2014-04" db="EMBL/GenBank/DDBJ databases">
        <authorList>
            <consortium name="DOE Joint Genome Institute"/>
            <person name="Kuo A."/>
            <person name="Kohler A."/>
            <person name="Nagy L.G."/>
            <person name="Floudas D."/>
            <person name="Copeland A."/>
            <person name="Barry K.W."/>
            <person name="Cichocki N."/>
            <person name="Veneault-Fourrey C."/>
            <person name="LaButti K."/>
            <person name="Lindquist E.A."/>
            <person name="Lipzen A."/>
            <person name="Lundell T."/>
            <person name="Morin E."/>
            <person name="Murat C."/>
            <person name="Sun H."/>
            <person name="Tunlid A."/>
            <person name="Henrissat B."/>
            <person name="Grigoriev I.V."/>
            <person name="Hibbett D.S."/>
            <person name="Martin F."/>
            <person name="Nordberg H.P."/>
            <person name="Cantor M.N."/>
            <person name="Hua S.X."/>
        </authorList>
    </citation>
    <scope>NUCLEOTIDE SEQUENCE [LARGE SCALE GENOMIC DNA]</scope>
    <source>
        <strain evidence="6 7">Foug A</strain>
    </source>
</reference>
<proteinExistence type="predicted"/>
<dbReference type="InterPro" id="IPR016024">
    <property type="entry name" value="ARM-type_fold"/>
</dbReference>
<dbReference type="InParanoid" id="A0A0C3AFK7"/>
<keyword evidence="7" id="KW-1185">Reference proteome</keyword>
<dbReference type="InterPro" id="IPR008936">
    <property type="entry name" value="Rho_GTPase_activation_prot"/>
</dbReference>
<evidence type="ECO:0000259" key="5">
    <source>
        <dbReference type="PROSITE" id="PS50018"/>
    </source>
</evidence>
<dbReference type="InterPro" id="IPR001251">
    <property type="entry name" value="CRAL-TRIO_dom"/>
</dbReference>
<feature type="domain" description="Ras-GAP" evidence="5">
    <location>
        <begin position="1351"/>
        <end position="1542"/>
    </location>
</feature>
<feature type="region of interest" description="Disordered" evidence="4">
    <location>
        <begin position="151"/>
        <end position="198"/>
    </location>
</feature>
<dbReference type="InterPro" id="IPR036865">
    <property type="entry name" value="CRAL-TRIO_dom_sf"/>
</dbReference>
<feature type="coiled-coil region" evidence="3">
    <location>
        <begin position="2544"/>
        <end position="2571"/>
    </location>
</feature>
<dbReference type="InterPro" id="IPR011993">
    <property type="entry name" value="PH-like_dom_sf"/>
</dbReference>
<feature type="compositionally biased region" description="Polar residues" evidence="4">
    <location>
        <begin position="151"/>
        <end position="174"/>
    </location>
</feature>
<gene>
    <name evidence="6" type="ORF">SCLCIDRAFT_1214094</name>
</gene>
<dbReference type="PANTHER" id="PTHR10194:SF142">
    <property type="entry name" value="NEUROFIBROMIN"/>
    <property type="match status" value="1"/>
</dbReference>
<evidence type="ECO:0000313" key="6">
    <source>
        <dbReference type="EMBL" id="KIM63702.1"/>
    </source>
</evidence>
<evidence type="ECO:0000313" key="7">
    <source>
        <dbReference type="Proteomes" id="UP000053989"/>
    </source>
</evidence>
<dbReference type="Pfam" id="PF13716">
    <property type="entry name" value="CRAL_TRIO_2"/>
    <property type="match status" value="1"/>
</dbReference>
<dbReference type="Gene3D" id="1.10.506.10">
    <property type="entry name" value="GTPase Activation - p120gap, domain 1"/>
    <property type="match status" value="2"/>
</dbReference>
<organism evidence="6 7">
    <name type="scientific">Scleroderma citrinum Foug A</name>
    <dbReference type="NCBI Taxonomy" id="1036808"/>
    <lineage>
        <taxon>Eukaryota</taxon>
        <taxon>Fungi</taxon>
        <taxon>Dikarya</taxon>
        <taxon>Basidiomycota</taxon>
        <taxon>Agaricomycotina</taxon>
        <taxon>Agaricomycetes</taxon>
        <taxon>Agaricomycetidae</taxon>
        <taxon>Boletales</taxon>
        <taxon>Sclerodermatineae</taxon>
        <taxon>Sclerodermataceae</taxon>
        <taxon>Scleroderma</taxon>
    </lineage>
</organism>
<dbReference type="Pfam" id="PF00616">
    <property type="entry name" value="RasGAP"/>
    <property type="match status" value="1"/>
</dbReference>
<dbReference type="PROSITE" id="PS00509">
    <property type="entry name" value="RAS_GTPASE_ACTIV_1"/>
    <property type="match status" value="1"/>
</dbReference>
<dbReference type="PROSITE" id="PS50018">
    <property type="entry name" value="RAS_GTPASE_ACTIV_2"/>
    <property type="match status" value="1"/>
</dbReference>
<dbReference type="STRING" id="1036808.A0A0C3AFK7"/>
<keyword evidence="2" id="KW-0597">Phosphoprotein</keyword>
<dbReference type="Proteomes" id="UP000053989">
    <property type="component" value="Unassembled WGS sequence"/>
</dbReference>
<evidence type="ECO:0000256" key="3">
    <source>
        <dbReference type="SAM" id="Coils"/>
    </source>
</evidence>